<dbReference type="PANTHER" id="PTHR45913:SF22">
    <property type="entry name" value="SCAN BOX DOMAIN-CONTAINING PROTEIN"/>
    <property type="match status" value="1"/>
</dbReference>
<keyword evidence="1" id="KW-1185">Reference proteome</keyword>
<dbReference type="InterPro" id="IPR012337">
    <property type="entry name" value="RNaseH-like_sf"/>
</dbReference>
<dbReference type="WBParaSite" id="TMUE_1000002562.1">
    <property type="protein sequence ID" value="TMUE_1000002562.1"/>
    <property type="gene ID" value="WBGene00295653"/>
</dbReference>
<protein>
    <submittedName>
        <fullName evidence="2">DUF4371 domain-containing protein</fullName>
    </submittedName>
</protein>
<evidence type="ECO:0000313" key="1">
    <source>
        <dbReference type="Proteomes" id="UP000046395"/>
    </source>
</evidence>
<reference evidence="2" key="1">
    <citation type="submission" date="2019-12" db="UniProtKB">
        <authorList>
            <consortium name="WormBaseParasite"/>
        </authorList>
    </citation>
    <scope>IDENTIFICATION</scope>
</reference>
<dbReference type="AlphaFoldDB" id="A0A5S6Q6I3"/>
<organism evidence="1 2">
    <name type="scientific">Trichuris muris</name>
    <name type="common">Mouse whipworm</name>
    <dbReference type="NCBI Taxonomy" id="70415"/>
    <lineage>
        <taxon>Eukaryota</taxon>
        <taxon>Metazoa</taxon>
        <taxon>Ecdysozoa</taxon>
        <taxon>Nematoda</taxon>
        <taxon>Enoplea</taxon>
        <taxon>Dorylaimia</taxon>
        <taxon>Trichinellida</taxon>
        <taxon>Trichuridae</taxon>
        <taxon>Trichuris</taxon>
    </lineage>
</organism>
<evidence type="ECO:0000313" key="2">
    <source>
        <dbReference type="WBParaSite" id="TMUE_1000002562.1"/>
    </source>
</evidence>
<dbReference type="STRING" id="70415.A0A5S6Q6I3"/>
<sequence length="207" mass="23663">MTGKCDKEHTIGEQLLLPVVKEVLRTVVHSPVVDIAKKIPLSNDTVQRRIDVMAKEMEDTLCSLFREFSLVLDESTLPGNEAILLAYVRFIKDEHLMQECLLAKELKTDAKGHLIFRIVDEYFEEKKIPIKNMLAVATDGAPSMVGCHRGFVAYLKQMVTEVLAIHCVVHRQNLVAKYLSRRLNESLQCAVNRMKSNSLKDRLFRRL</sequence>
<dbReference type="Proteomes" id="UP000046395">
    <property type="component" value="Unassembled WGS sequence"/>
</dbReference>
<accession>A0A5S6Q6I3</accession>
<dbReference type="SUPFAM" id="SSF53098">
    <property type="entry name" value="Ribonuclease H-like"/>
    <property type="match status" value="1"/>
</dbReference>
<name>A0A5S6Q6I3_TRIMR</name>
<dbReference type="PANTHER" id="PTHR45913">
    <property type="entry name" value="EPM2A-INTERACTING PROTEIN 1"/>
    <property type="match status" value="1"/>
</dbReference>
<proteinExistence type="predicted"/>